<dbReference type="PANTHER" id="PTHR33446">
    <property type="entry name" value="PROTEIN TONB-RELATED"/>
    <property type="match status" value="1"/>
</dbReference>
<evidence type="ECO:0000256" key="3">
    <source>
        <dbReference type="ARBA" id="ARBA00022448"/>
    </source>
</evidence>
<dbReference type="Pfam" id="PF03544">
    <property type="entry name" value="TonB_C"/>
    <property type="match status" value="1"/>
</dbReference>
<feature type="domain" description="TonB C-terminal" evidence="12">
    <location>
        <begin position="132"/>
        <end position="226"/>
    </location>
</feature>
<keyword evidence="4" id="KW-1003">Cell membrane</keyword>
<organism evidence="13 14">
    <name type="scientific">Novosphingobium pentaromativorans</name>
    <dbReference type="NCBI Taxonomy" id="205844"/>
    <lineage>
        <taxon>Bacteria</taxon>
        <taxon>Pseudomonadati</taxon>
        <taxon>Pseudomonadota</taxon>
        <taxon>Alphaproteobacteria</taxon>
        <taxon>Sphingomonadales</taxon>
        <taxon>Sphingomonadaceae</taxon>
        <taxon>Novosphingobium</taxon>
    </lineage>
</organism>
<sequence>MSYVDRNSNGNQKALTGGIVALIQGGLVIALVNGFAVTLFRSEPPRNPEATQIRLDPIPVPSPEPKVQPEHQTEQPLITAPAPRIPIPSVDPIPTTTTIPTASPTSYEVGEKVAVALPTPTETPARFQPRGALPRNAASGWVTTQDYPTADLRAEHQGSVRFRLDIDARGRVSQCSIAMSSGYTGLDEATCKYVSRRARFEPATDADGQAVAGSYLGTIRWIIPRD</sequence>
<dbReference type="GO" id="GO:0098797">
    <property type="term" value="C:plasma membrane protein complex"/>
    <property type="evidence" value="ECO:0007669"/>
    <property type="project" value="TreeGrafter"/>
</dbReference>
<evidence type="ECO:0000256" key="7">
    <source>
        <dbReference type="ARBA" id="ARBA00022927"/>
    </source>
</evidence>
<dbReference type="SUPFAM" id="SSF74653">
    <property type="entry name" value="TolA/TonB C-terminal domain"/>
    <property type="match status" value="1"/>
</dbReference>
<evidence type="ECO:0000313" key="13">
    <source>
        <dbReference type="EMBL" id="PZQ52722.1"/>
    </source>
</evidence>
<reference evidence="13 14" key="1">
    <citation type="submission" date="2017-08" db="EMBL/GenBank/DDBJ databases">
        <title>Infants hospitalized years apart are colonized by the same room-sourced microbial strains.</title>
        <authorList>
            <person name="Brooks B."/>
            <person name="Olm M.R."/>
            <person name="Firek B.A."/>
            <person name="Baker R."/>
            <person name="Thomas B.C."/>
            <person name="Morowitz M.J."/>
            <person name="Banfield J.F."/>
        </authorList>
    </citation>
    <scope>NUCLEOTIDE SEQUENCE [LARGE SCALE GENOMIC DNA]</scope>
    <source>
        <strain evidence="13">S2_005_002_R2_33</strain>
    </source>
</reference>
<evidence type="ECO:0000256" key="4">
    <source>
        <dbReference type="ARBA" id="ARBA00022475"/>
    </source>
</evidence>
<dbReference type="Proteomes" id="UP000249082">
    <property type="component" value="Unassembled WGS sequence"/>
</dbReference>
<keyword evidence="9 11" id="KW-0472">Membrane</keyword>
<dbReference type="PANTHER" id="PTHR33446:SF2">
    <property type="entry name" value="PROTEIN TONB"/>
    <property type="match status" value="1"/>
</dbReference>
<dbReference type="AlphaFoldDB" id="A0A2W5NGV6"/>
<keyword evidence="5" id="KW-0997">Cell inner membrane</keyword>
<dbReference type="InterPro" id="IPR006260">
    <property type="entry name" value="TonB/TolA_C"/>
</dbReference>
<evidence type="ECO:0000256" key="1">
    <source>
        <dbReference type="ARBA" id="ARBA00004383"/>
    </source>
</evidence>
<keyword evidence="8 11" id="KW-1133">Transmembrane helix</keyword>
<feature type="compositionally biased region" description="Low complexity" evidence="10">
    <location>
        <begin position="92"/>
        <end position="104"/>
    </location>
</feature>
<name>A0A2W5NGV6_9SPHN</name>
<gene>
    <name evidence="13" type="ORF">DI555_18565</name>
</gene>
<evidence type="ECO:0000256" key="6">
    <source>
        <dbReference type="ARBA" id="ARBA00022692"/>
    </source>
</evidence>
<dbReference type="GO" id="GO:0015031">
    <property type="term" value="P:protein transport"/>
    <property type="evidence" value="ECO:0007669"/>
    <property type="project" value="UniProtKB-KW"/>
</dbReference>
<evidence type="ECO:0000256" key="11">
    <source>
        <dbReference type="SAM" id="Phobius"/>
    </source>
</evidence>
<dbReference type="PROSITE" id="PS52015">
    <property type="entry name" value="TONB_CTD"/>
    <property type="match status" value="1"/>
</dbReference>
<evidence type="ECO:0000256" key="2">
    <source>
        <dbReference type="ARBA" id="ARBA00006555"/>
    </source>
</evidence>
<keyword evidence="3" id="KW-0813">Transport</keyword>
<protein>
    <submittedName>
        <fullName evidence="13">Energy transducer TonB</fullName>
    </submittedName>
</protein>
<feature type="region of interest" description="Disordered" evidence="10">
    <location>
        <begin position="42"/>
        <end position="104"/>
    </location>
</feature>
<keyword evidence="7" id="KW-0653">Protein transport</keyword>
<dbReference type="Gene3D" id="3.30.1150.10">
    <property type="match status" value="1"/>
</dbReference>
<evidence type="ECO:0000256" key="10">
    <source>
        <dbReference type="SAM" id="MobiDB-lite"/>
    </source>
</evidence>
<keyword evidence="6 11" id="KW-0812">Transmembrane</keyword>
<dbReference type="InterPro" id="IPR037682">
    <property type="entry name" value="TonB_C"/>
</dbReference>
<evidence type="ECO:0000256" key="9">
    <source>
        <dbReference type="ARBA" id="ARBA00023136"/>
    </source>
</evidence>
<feature type="transmembrane region" description="Helical" evidence="11">
    <location>
        <begin position="20"/>
        <end position="40"/>
    </location>
</feature>
<dbReference type="EMBL" id="QFPX01000020">
    <property type="protein sequence ID" value="PZQ52722.1"/>
    <property type="molecule type" value="Genomic_DNA"/>
</dbReference>
<dbReference type="InterPro" id="IPR051045">
    <property type="entry name" value="TonB-dependent_transducer"/>
</dbReference>
<dbReference type="GO" id="GO:0055085">
    <property type="term" value="P:transmembrane transport"/>
    <property type="evidence" value="ECO:0007669"/>
    <property type="project" value="InterPro"/>
</dbReference>
<dbReference type="NCBIfam" id="TIGR01352">
    <property type="entry name" value="tonB_Cterm"/>
    <property type="match status" value="1"/>
</dbReference>
<comment type="subcellular location">
    <subcellularLocation>
        <location evidence="1">Cell inner membrane</location>
        <topology evidence="1">Single-pass membrane protein</topology>
        <orientation evidence="1">Periplasmic side</orientation>
    </subcellularLocation>
</comment>
<comment type="caution">
    <text evidence="13">The sequence shown here is derived from an EMBL/GenBank/DDBJ whole genome shotgun (WGS) entry which is preliminary data.</text>
</comment>
<evidence type="ECO:0000256" key="8">
    <source>
        <dbReference type="ARBA" id="ARBA00022989"/>
    </source>
</evidence>
<proteinExistence type="inferred from homology"/>
<comment type="similarity">
    <text evidence="2">Belongs to the TonB family.</text>
</comment>
<evidence type="ECO:0000259" key="12">
    <source>
        <dbReference type="PROSITE" id="PS52015"/>
    </source>
</evidence>
<dbReference type="GO" id="GO:0031992">
    <property type="term" value="F:energy transducer activity"/>
    <property type="evidence" value="ECO:0007669"/>
    <property type="project" value="TreeGrafter"/>
</dbReference>
<accession>A0A2W5NGV6</accession>
<evidence type="ECO:0000313" key="14">
    <source>
        <dbReference type="Proteomes" id="UP000249082"/>
    </source>
</evidence>
<evidence type="ECO:0000256" key="5">
    <source>
        <dbReference type="ARBA" id="ARBA00022519"/>
    </source>
</evidence>